<evidence type="ECO:0000256" key="2">
    <source>
        <dbReference type="ARBA" id="ARBA00001946"/>
    </source>
</evidence>
<evidence type="ECO:0000313" key="8">
    <source>
        <dbReference type="EMBL" id="KAA9005711.1"/>
    </source>
</evidence>
<evidence type="ECO:0000313" key="9">
    <source>
        <dbReference type="Proteomes" id="UP000326554"/>
    </source>
</evidence>
<keyword evidence="4 8" id="KW-0378">Hydrolase</keyword>
<evidence type="ECO:0000256" key="5">
    <source>
        <dbReference type="ARBA" id="ARBA00022842"/>
    </source>
</evidence>
<dbReference type="RefSeq" id="WP_150446617.1">
    <property type="nucleotide sequence ID" value="NZ_VYQE01000006.1"/>
</dbReference>
<organism evidence="8 9">
    <name type="scientific">Histidinibacterium aquaticum</name>
    <dbReference type="NCBI Taxonomy" id="2613962"/>
    <lineage>
        <taxon>Bacteria</taxon>
        <taxon>Pseudomonadati</taxon>
        <taxon>Pseudomonadota</taxon>
        <taxon>Alphaproteobacteria</taxon>
        <taxon>Rhodobacterales</taxon>
        <taxon>Paracoccaceae</taxon>
        <taxon>Histidinibacterium</taxon>
    </lineage>
</organism>
<keyword evidence="6" id="KW-0464">Manganese</keyword>
<evidence type="ECO:0000256" key="4">
    <source>
        <dbReference type="ARBA" id="ARBA00022801"/>
    </source>
</evidence>
<dbReference type="GO" id="GO:0046872">
    <property type="term" value="F:metal ion binding"/>
    <property type="evidence" value="ECO:0007669"/>
    <property type="project" value="UniProtKB-KW"/>
</dbReference>
<feature type="domain" description="Nudix hydrolase" evidence="7">
    <location>
        <begin position="11"/>
        <end position="194"/>
    </location>
</feature>
<dbReference type="InterPro" id="IPR000086">
    <property type="entry name" value="NUDIX_hydrolase_dom"/>
</dbReference>
<comment type="cofactor">
    <cofactor evidence="1">
        <name>Mn(2+)</name>
        <dbReference type="ChEBI" id="CHEBI:29035"/>
    </cofactor>
</comment>
<dbReference type="Proteomes" id="UP000326554">
    <property type="component" value="Unassembled WGS sequence"/>
</dbReference>
<evidence type="ECO:0000259" key="7">
    <source>
        <dbReference type="PROSITE" id="PS51462"/>
    </source>
</evidence>
<gene>
    <name evidence="8" type="ORF">F3S47_17585</name>
</gene>
<dbReference type="EMBL" id="VYQE01000006">
    <property type="protein sequence ID" value="KAA9005711.1"/>
    <property type="molecule type" value="Genomic_DNA"/>
</dbReference>
<accession>A0A5J5GCF5</accession>
<keyword evidence="5" id="KW-0460">Magnesium</keyword>
<keyword evidence="9" id="KW-1185">Reference proteome</keyword>
<name>A0A5J5GCF5_9RHOB</name>
<dbReference type="InterPro" id="IPR039121">
    <property type="entry name" value="NUDT19"/>
</dbReference>
<dbReference type="GO" id="GO:0016818">
    <property type="term" value="F:hydrolase activity, acting on acid anhydrides, in phosphorus-containing anhydrides"/>
    <property type="evidence" value="ECO:0007669"/>
    <property type="project" value="InterPro"/>
</dbReference>
<keyword evidence="3" id="KW-0479">Metal-binding</keyword>
<evidence type="ECO:0000256" key="1">
    <source>
        <dbReference type="ARBA" id="ARBA00001936"/>
    </source>
</evidence>
<dbReference type="PANTHER" id="PTHR12318">
    <property type="entry name" value="TESTOSTERONE-REGULATED PROTEIN RP2"/>
    <property type="match status" value="1"/>
</dbReference>
<dbReference type="Gene3D" id="3.90.79.10">
    <property type="entry name" value="Nucleoside Triphosphate Pyrophosphohydrolase"/>
    <property type="match status" value="1"/>
</dbReference>
<comment type="cofactor">
    <cofactor evidence="2">
        <name>Mg(2+)</name>
        <dbReference type="ChEBI" id="CHEBI:18420"/>
    </cofactor>
</comment>
<proteinExistence type="predicted"/>
<sequence>MARPPEAVPVPVRDAAAVILVRDGARVLMGRRGASAVFLPSKWVFPGGAVDPGDDRVPLAGLLSNSDRLTEESAATPEALAAAAIRELWEETGQMLGRPGDWDAPPGWRAFAATGHRPDASALRFVARAVTPPGRPRRFDARFFLAEAEALVSDPDDFSRAEDELTGLHWVPLAEADRLELPGITRLVLEEVRAVLRRGPSDRVPFYRDGAEEAALARLAKRVR</sequence>
<dbReference type="PANTHER" id="PTHR12318:SF0">
    <property type="entry name" value="ACYL-COENZYME A DIPHOSPHATASE NUDT19"/>
    <property type="match status" value="1"/>
</dbReference>
<dbReference type="PROSITE" id="PS51462">
    <property type="entry name" value="NUDIX"/>
    <property type="match status" value="1"/>
</dbReference>
<evidence type="ECO:0000256" key="6">
    <source>
        <dbReference type="ARBA" id="ARBA00023211"/>
    </source>
</evidence>
<evidence type="ECO:0000256" key="3">
    <source>
        <dbReference type="ARBA" id="ARBA00022723"/>
    </source>
</evidence>
<reference evidence="8 9" key="1">
    <citation type="submission" date="2019-09" db="EMBL/GenBank/DDBJ databases">
        <authorList>
            <person name="Park J.-S."/>
            <person name="Choi H.-J."/>
        </authorList>
    </citation>
    <scope>NUCLEOTIDE SEQUENCE [LARGE SCALE GENOMIC DNA]</scope>
    <source>
        <strain evidence="8 9">176SS1-4</strain>
    </source>
</reference>
<dbReference type="InterPro" id="IPR015797">
    <property type="entry name" value="NUDIX_hydrolase-like_dom_sf"/>
</dbReference>
<protein>
    <submittedName>
        <fullName evidence="8">NUDIX hydrolase</fullName>
    </submittedName>
</protein>
<dbReference type="SUPFAM" id="SSF55811">
    <property type="entry name" value="Nudix"/>
    <property type="match status" value="1"/>
</dbReference>
<comment type="caution">
    <text evidence="8">The sequence shown here is derived from an EMBL/GenBank/DDBJ whole genome shotgun (WGS) entry which is preliminary data.</text>
</comment>
<dbReference type="AlphaFoldDB" id="A0A5J5GCF5"/>